<keyword evidence="2" id="KW-1185">Reference proteome</keyword>
<dbReference type="Gene3D" id="3.40.190.10">
    <property type="entry name" value="Periplasmic binding protein-like II"/>
    <property type="match status" value="2"/>
</dbReference>
<organism evidence="1 2">
    <name type="scientific">Rhabdonatronobacter sediminivivens</name>
    <dbReference type="NCBI Taxonomy" id="2743469"/>
    <lineage>
        <taxon>Bacteria</taxon>
        <taxon>Pseudomonadati</taxon>
        <taxon>Pseudomonadota</taxon>
        <taxon>Alphaproteobacteria</taxon>
        <taxon>Rhodobacterales</taxon>
        <taxon>Paracoccaceae</taxon>
        <taxon>Rhabdonatronobacter</taxon>
    </lineage>
</organism>
<name>A0A7Z0KY73_9RHOB</name>
<evidence type="ECO:0000313" key="1">
    <source>
        <dbReference type="EMBL" id="NYS25069.1"/>
    </source>
</evidence>
<protein>
    <submittedName>
        <fullName evidence="1">Immunogenic protein</fullName>
    </submittedName>
</protein>
<dbReference type="Proteomes" id="UP000529417">
    <property type="component" value="Unassembled WGS sequence"/>
</dbReference>
<dbReference type="AlphaFoldDB" id="A0A7Z0KY73"/>
<gene>
    <name evidence="1" type="ORF">HUK65_08685</name>
</gene>
<dbReference type="PANTHER" id="PTHR42941">
    <property type="entry name" value="SLL1037 PROTEIN"/>
    <property type="match status" value="1"/>
</dbReference>
<dbReference type="PANTHER" id="PTHR42941:SF1">
    <property type="entry name" value="SLL1037 PROTEIN"/>
    <property type="match status" value="1"/>
</dbReference>
<proteinExistence type="predicted"/>
<comment type="caution">
    <text evidence="1">The sequence shown here is derived from an EMBL/GenBank/DDBJ whole genome shotgun (WGS) entry which is preliminary data.</text>
</comment>
<reference evidence="1 2" key="1">
    <citation type="journal article" date="2000" name="Arch. Microbiol.">
        <title>Rhodobaca bogoriensis gen. nov. and sp. nov., an alkaliphilic purple nonsulfur bacterium from African Rift Valley soda lakes.</title>
        <authorList>
            <person name="Milford A.D."/>
            <person name="Achenbach L.A."/>
            <person name="Jung D.O."/>
            <person name="Madigan M.T."/>
        </authorList>
    </citation>
    <scope>NUCLEOTIDE SEQUENCE [LARGE SCALE GENOMIC DNA]</scope>
    <source>
        <strain evidence="1 2">2376</strain>
    </source>
</reference>
<dbReference type="RefSeq" id="WP_179905772.1">
    <property type="nucleotide sequence ID" value="NZ_JACBXS010000014.1"/>
</dbReference>
<dbReference type="SUPFAM" id="SSF53850">
    <property type="entry name" value="Periplasmic binding protein-like II"/>
    <property type="match status" value="1"/>
</dbReference>
<sequence length="343" mass="36821">MTWAKTALRGSVAAGGVGAILLGAAAADARESIRWATSSTGSYGYMVASAMANVLESAMPGEVVVTVNPYPSTTAAKRATMNGEAEIGYTADVGMRDLYDGTGAFEGFEPTVGKQVHTWYAYPMETFMTVSTDRADEFECVSDLSGRPVFHTPAGFMNWLNFRRIQAALGNEFNHVEIDTATQADALAGRSIDGAVAYTTAGRSLPAYWRETELRADVTVINPCPDEIETLTAAGLVPMEVDPSVAFSQDVGVDTILGVPIFFAYNVRADMDADLVYNMITAFYNAREDLVEQDPGFTPLANDFVGVQVGGIAGSPDIPVHPGLARFLQDHDAWNDDWIIAEN</sequence>
<dbReference type="InterPro" id="IPR011852">
    <property type="entry name" value="TRAP_TAXI"/>
</dbReference>
<evidence type="ECO:0000313" key="2">
    <source>
        <dbReference type="Proteomes" id="UP000529417"/>
    </source>
</evidence>
<accession>A0A7Z0KY73</accession>
<dbReference type="EMBL" id="JACBXS010000014">
    <property type="protein sequence ID" value="NYS25069.1"/>
    <property type="molecule type" value="Genomic_DNA"/>
</dbReference>
<dbReference type="Pfam" id="PF16868">
    <property type="entry name" value="NMT1_3"/>
    <property type="match status" value="1"/>
</dbReference>